<evidence type="ECO:0000313" key="7">
    <source>
        <dbReference type="Proteomes" id="UP000595001"/>
    </source>
</evidence>
<keyword evidence="3" id="KW-0732">Signal</keyword>
<dbReference type="Pfam" id="PF01497">
    <property type="entry name" value="Peripla_BP_2"/>
    <property type="match status" value="1"/>
</dbReference>
<sequence>MADEVNDEGGPTRRKYLTYGGAVIGGGLFAGCAGDSGSDGGSGGDGGATDDGTPTETPTASPTETPTPEPTETEASGSTDSPTETDTSYEACIEPAGCLTFERVPETYVVYNGGWADMAFALGQREGFETAGNMIPGFFFEPFGLDVPAQDSLTSMWAEGGWDKETFYELDPDVFLMDPNYLHGTGWDDSWKQADTEEIQENVAPFFGNNCRRRREFHDYELYTLYEAFDRLADLFQERDRYEAFAQLHEEVQETVQEGLPPEGERTKIGLINGGSEPAKGKFYPLNTQDEGYEMKPYRDLEVESAFPQALEDQGTIDYEQLLEVDPEIVVVHWGIGTTGDTNSFSPAAFREQYVTPMEEDPVGSQLSAVRNGNVYPGQYGEQGPIVNLLQTELVAQQLYPEEFGEFDPESFPEVPEENRLFDRQRVRDIIAGDL</sequence>
<feature type="domain" description="Fe/B12 periplasmic-binding" evidence="5">
    <location>
        <begin position="157"/>
        <end position="376"/>
    </location>
</feature>
<name>A0A7T3FZY9_9EURY</name>
<accession>A0A7T3FZY9</accession>
<evidence type="ECO:0000256" key="1">
    <source>
        <dbReference type="ARBA" id="ARBA00004196"/>
    </source>
</evidence>
<feature type="compositionally biased region" description="Gly residues" evidence="4">
    <location>
        <begin position="37"/>
        <end position="49"/>
    </location>
</feature>
<evidence type="ECO:0000259" key="5">
    <source>
        <dbReference type="Pfam" id="PF01497"/>
    </source>
</evidence>
<gene>
    <name evidence="6" type="ORF">I7X12_04175</name>
</gene>
<keyword evidence="7" id="KW-1185">Reference proteome</keyword>
<reference evidence="6 7" key="1">
    <citation type="submission" date="2020-12" db="EMBL/GenBank/DDBJ databases">
        <title>Halosimplex halophilum sp. nov. and Halosimplex salinum sp. nov., two new members of the genus Halosimplex.</title>
        <authorList>
            <person name="Cui H.L."/>
        </authorList>
    </citation>
    <scope>NUCLEOTIDE SEQUENCE [LARGE SCALE GENOMIC DNA]</scope>
    <source>
        <strain evidence="6 7">YGH94</strain>
    </source>
</reference>
<protein>
    <submittedName>
        <fullName evidence="6">ABC transporter substrate-binding protein</fullName>
    </submittedName>
</protein>
<organism evidence="6 7">
    <name type="scientific">Halosimplex litoreum</name>
    <dbReference type="NCBI Taxonomy" id="1198301"/>
    <lineage>
        <taxon>Archaea</taxon>
        <taxon>Methanobacteriati</taxon>
        <taxon>Methanobacteriota</taxon>
        <taxon>Stenosarchaea group</taxon>
        <taxon>Halobacteria</taxon>
        <taxon>Halobacteriales</taxon>
        <taxon>Haloarculaceae</taxon>
        <taxon>Halosimplex</taxon>
    </lineage>
</organism>
<feature type="compositionally biased region" description="Low complexity" evidence="4">
    <location>
        <begin position="50"/>
        <end position="66"/>
    </location>
</feature>
<dbReference type="InterPro" id="IPR002491">
    <property type="entry name" value="ABC_transptr_periplasmic_BD"/>
</dbReference>
<evidence type="ECO:0000256" key="3">
    <source>
        <dbReference type="ARBA" id="ARBA00022729"/>
    </source>
</evidence>
<evidence type="ECO:0000256" key="2">
    <source>
        <dbReference type="ARBA" id="ARBA00022448"/>
    </source>
</evidence>
<dbReference type="GeneID" id="60587662"/>
<comment type="subcellular location">
    <subcellularLocation>
        <location evidence="1">Cell envelope</location>
    </subcellularLocation>
</comment>
<proteinExistence type="predicted"/>
<dbReference type="PANTHER" id="PTHR30532">
    <property type="entry name" value="IRON III DICITRATE-BINDING PERIPLASMIC PROTEIN"/>
    <property type="match status" value="1"/>
</dbReference>
<feature type="region of interest" description="Disordered" evidence="4">
    <location>
        <begin position="30"/>
        <end position="87"/>
    </location>
</feature>
<dbReference type="EMBL" id="CP065856">
    <property type="protein sequence ID" value="QPV63835.1"/>
    <property type="molecule type" value="Genomic_DNA"/>
</dbReference>
<dbReference type="AlphaFoldDB" id="A0A7T3FZY9"/>
<dbReference type="Gene3D" id="3.40.50.1980">
    <property type="entry name" value="Nitrogenase molybdenum iron protein domain"/>
    <property type="match status" value="2"/>
</dbReference>
<dbReference type="Proteomes" id="UP000595001">
    <property type="component" value="Chromosome"/>
</dbReference>
<evidence type="ECO:0000256" key="4">
    <source>
        <dbReference type="SAM" id="MobiDB-lite"/>
    </source>
</evidence>
<evidence type="ECO:0000313" key="6">
    <source>
        <dbReference type="EMBL" id="QPV63835.1"/>
    </source>
</evidence>
<dbReference type="RefSeq" id="WP_198062615.1">
    <property type="nucleotide sequence ID" value="NZ_CP065856.1"/>
</dbReference>
<dbReference type="PANTHER" id="PTHR30532:SF1">
    <property type="entry name" value="IRON(3+)-HYDROXAMATE-BINDING PROTEIN FHUD"/>
    <property type="match status" value="1"/>
</dbReference>
<dbReference type="SUPFAM" id="SSF53807">
    <property type="entry name" value="Helical backbone' metal receptor"/>
    <property type="match status" value="1"/>
</dbReference>
<dbReference type="KEGG" id="hlt:I7X12_04175"/>
<dbReference type="InterPro" id="IPR051313">
    <property type="entry name" value="Bact_iron-sidero_bind"/>
</dbReference>
<keyword evidence="2" id="KW-0813">Transport</keyword>
<dbReference type="OrthoDB" id="304381at2157"/>